<dbReference type="EMBL" id="HG793127">
    <property type="protein sequence ID" value="CDK26478.1"/>
    <property type="molecule type" value="Genomic_DNA"/>
</dbReference>
<dbReference type="Gene3D" id="6.10.140.1710">
    <property type="match status" value="1"/>
</dbReference>
<dbReference type="GO" id="GO:0005634">
    <property type="term" value="C:nucleus"/>
    <property type="evidence" value="ECO:0007669"/>
    <property type="project" value="TreeGrafter"/>
</dbReference>
<dbReference type="PANTHER" id="PTHR12651:SF1">
    <property type="entry name" value="26S PROTEASOME NON-ATPASE REGULATORY SUBUNIT 9"/>
    <property type="match status" value="1"/>
</dbReference>
<reference evidence="4" key="1">
    <citation type="submission" date="2013-12" db="EMBL/GenBank/DDBJ databases">
        <authorList>
            <person name="Genoscope - CEA"/>
        </authorList>
    </citation>
    <scope>NUCLEOTIDE SEQUENCE</scope>
    <source>
        <strain evidence="4">CBS 1993</strain>
    </source>
</reference>
<dbReference type="InterPro" id="IPR040815">
    <property type="entry name" value="Nas2_N"/>
</dbReference>
<dbReference type="InterPro" id="IPR036034">
    <property type="entry name" value="PDZ_sf"/>
</dbReference>
<dbReference type="PANTHER" id="PTHR12651">
    <property type="entry name" value="26S PROTEASOME NON-ATPASE REGULATORY SUBUNIT 9"/>
    <property type="match status" value="1"/>
</dbReference>
<evidence type="ECO:0000259" key="3">
    <source>
        <dbReference type="Pfam" id="PF18265"/>
    </source>
</evidence>
<keyword evidence="1" id="KW-0143">Chaperone</keyword>
<dbReference type="Gene3D" id="2.30.42.10">
    <property type="match status" value="1"/>
</dbReference>
<dbReference type="Pfam" id="PF18265">
    <property type="entry name" value="Nas2_N"/>
    <property type="match status" value="1"/>
</dbReference>
<dbReference type="STRING" id="1382522.W6MKF3"/>
<proteinExistence type="predicted"/>
<reference evidence="4" key="2">
    <citation type="submission" date="2014-02" db="EMBL/GenBank/DDBJ databases">
        <title>Complete DNA sequence of /Kuraishia capsulata/ illustrates novel genomic features among budding yeasts (/Saccharomycotina/).</title>
        <authorList>
            <person name="Morales L."/>
            <person name="Noel B."/>
            <person name="Porcel B."/>
            <person name="Marcet-Houben M."/>
            <person name="Hullo M-F."/>
            <person name="Sacerdot C."/>
            <person name="Tekaia F."/>
            <person name="Leh-Louis V."/>
            <person name="Despons L."/>
            <person name="Khanna V."/>
            <person name="Aury J-M."/>
            <person name="Barbe V."/>
            <person name="Couloux A."/>
            <person name="Labadie K."/>
            <person name="Pelletier E."/>
            <person name="Souciet J-L."/>
            <person name="Boekhout T."/>
            <person name="Gabaldon T."/>
            <person name="Wincker P."/>
            <person name="Dujon B."/>
        </authorList>
    </citation>
    <scope>NUCLEOTIDE SEQUENCE</scope>
    <source>
        <strain evidence="4">CBS 1993</strain>
    </source>
</reference>
<dbReference type="FunFam" id="2.30.42.10:FF:000107">
    <property type="entry name" value="26S proteasome non-ATPase regulatory subunit 9"/>
    <property type="match status" value="1"/>
</dbReference>
<evidence type="ECO:0000256" key="2">
    <source>
        <dbReference type="ARBA" id="ARBA00068021"/>
    </source>
</evidence>
<dbReference type="GO" id="GO:0005737">
    <property type="term" value="C:cytoplasm"/>
    <property type="evidence" value="ECO:0007669"/>
    <property type="project" value="TreeGrafter"/>
</dbReference>
<dbReference type="InterPro" id="IPR035269">
    <property type="entry name" value="PSMD9"/>
</dbReference>
<evidence type="ECO:0000313" key="4">
    <source>
        <dbReference type="EMBL" id="CDK26478.1"/>
    </source>
</evidence>
<dbReference type="Proteomes" id="UP000019384">
    <property type="component" value="Unassembled WGS sequence"/>
</dbReference>
<dbReference type="RefSeq" id="XP_022458481.1">
    <property type="nucleotide sequence ID" value="XM_022602703.1"/>
</dbReference>
<accession>W6MKF3</accession>
<dbReference type="HOGENOM" id="CLU_073146_2_1_1"/>
<protein>
    <recommendedName>
        <fullName evidence="2">Probable 26S proteasome regulatory subunit p27</fullName>
    </recommendedName>
</protein>
<evidence type="ECO:0000256" key="1">
    <source>
        <dbReference type="ARBA" id="ARBA00023186"/>
    </source>
</evidence>
<dbReference type="GO" id="GO:0070682">
    <property type="term" value="P:proteasome regulatory particle assembly"/>
    <property type="evidence" value="ECO:0007669"/>
    <property type="project" value="InterPro"/>
</dbReference>
<keyword evidence="5" id="KW-1185">Reference proteome</keyword>
<gene>
    <name evidence="4" type="ORF">KUCA_T00002450001</name>
</gene>
<name>W6MKF3_9ASCO</name>
<feature type="domain" description="Nas2 N-terminal" evidence="3">
    <location>
        <begin position="1"/>
        <end position="50"/>
    </location>
</feature>
<dbReference type="OrthoDB" id="72325at2759"/>
<dbReference type="SUPFAM" id="SSF50156">
    <property type="entry name" value="PDZ domain-like"/>
    <property type="match status" value="1"/>
</dbReference>
<sequence>METSLLTFDGFPRSDIDVAQIRFIRARIVRLRNDYRQVMDRIEAELRDRYASVGADDESMANNSVVFARVTLIEPDSPASLAVSEILTSKHKCQTNTNKGFQLNDGIIQFGSIDATNHNGLQSLPVLVGNKKNQPIAVKISRNDETLDLSLTPQEWSGRGLIGFKLDLV</sequence>
<dbReference type="GeneID" id="34519869"/>
<organism evidence="4 5">
    <name type="scientific">Kuraishia capsulata CBS 1993</name>
    <dbReference type="NCBI Taxonomy" id="1382522"/>
    <lineage>
        <taxon>Eukaryota</taxon>
        <taxon>Fungi</taxon>
        <taxon>Dikarya</taxon>
        <taxon>Ascomycota</taxon>
        <taxon>Saccharomycotina</taxon>
        <taxon>Pichiomycetes</taxon>
        <taxon>Pichiales</taxon>
        <taxon>Pichiaceae</taxon>
        <taxon>Kuraishia</taxon>
    </lineage>
</organism>
<dbReference type="AlphaFoldDB" id="W6MKF3"/>
<evidence type="ECO:0000313" key="5">
    <source>
        <dbReference type="Proteomes" id="UP000019384"/>
    </source>
</evidence>